<proteinExistence type="predicted"/>
<evidence type="ECO:0008006" key="3">
    <source>
        <dbReference type="Google" id="ProtNLM"/>
    </source>
</evidence>
<evidence type="ECO:0000313" key="2">
    <source>
        <dbReference type="Proteomes" id="UP000799118"/>
    </source>
</evidence>
<dbReference type="Proteomes" id="UP000799118">
    <property type="component" value="Unassembled WGS sequence"/>
</dbReference>
<gene>
    <name evidence="1" type="ORF">BT96DRAFT_976743</name>
</gene>
<sequence>MTERRVPNELIDCVLENLYSDRATLLNCALVGRAWVRASQRGIFRKIVLELPESTAYDEVWAMRVATYQETTAHLGCLFAAKPYLASSVQSLELWRFGESSGQPEVWYTAAASVLQRLSNVNNLSFCEIRWNALPPFLRSALTELFTKSLIRVSFLGPFRIETFAELASLLSRAAHLKILDAAVFSWEWDVRDIPTYSDSESNLEGTNHPLPRSIPLEQLKLHLDIDPFMTWFQQDGCPFQVDTLQLLSVNLVFLLSPIFTDLLRVAGRNLRVLELTDMKVSDLDNYLQYTPNLCILHLGNRWRMNPFKLISIMQALFQPLLNQEGKRFSLQRLSIDLGIESNPIQWDSWSAIDTLLQKSEFASIETVDIKIFRERIIDPVPSYVVGLLTEKLRFLEASGKLVVRIMDN</sequence>
<keyword evidence="2" id="KW-1185">Reference proteome</keyword>
<reference evidence="1" key="1">
    <citation type="journal article" date="2019" name="Environ. Microbiol.">
        <title>Fungal ecological strategies reflected in gene transcription - a case study of two litter decomposers.</title>
        <authorList>
            <person name="Barbi F."/>
            <person name="Kohler A."/>
            <person name="Barry K."/>
            <person name="Baskaran P."/>
            <person name="Daum C."/>
            <person name="Fauchery L."/>
            <person name="Ihrmark K."/>
            <person name="Kuo A."/>
            <person name="LaButti K."/>
            <person name="Lipzen A."/>
            <person name="Morin E."/>
            <person name="Grigoriev I.V."/>
            <person name="Henrissat B."/>
            <person name="Lindahl B."/>
            <person name="Martin F."/>
        </authorList>
    </citation>
    <scope>NUCLEOTIDE SEQUENCE</scope>
    <source>
        <strain evidence="1">JB14</strain>
    </source>
</reference>
<evidence type="ECO:0000313" key="1">
    <source>
        <dbReference type="EMBL" id="KAE9397854.1"/>
    </source>
</evidence>
<organism evidence="1 2">
    <name type="scientific">Gymnopus androsaceus JB14</name>
    <dbReference type="NCBI Taxonomy" id="1447944"/>
    <lineage>
        <taxon>Eukaryota</taxon>
        <taxon>Fungi</taxon>
        <taxon>Dikarya</taxon>
        <taxon>Basidiomycota</taxon>
        <taxon>Agaricomycotina</taxon>
        <taxon>Agaricomycetes</taxon>
        <taxon>Agaricomycetidae</taxon>
        <taxon>Agaricales</taxon>
        <taxon>Marasmiineae</taxon>
        <taxon>Omphalotaceae</taxon>
        <taxon>Gymnopus</taxon>
    </lineage>
</organism>
<accession>A0A6A4HLA0</accession>
<dbReference type="SUPFAM" id="SSF52047">
    <property type="entry name" value="RNI-like"/>
    <property type="match status" value="1"/>
</dbReference>
<name>A0A6A4HLA0_9AGAR</name>
<dbReference type="OrthoDB" id="3069231at2759"/>
<protein>
    <recommendedName>
        <fullName evidence="3">F-box domain-containing protein</fullName>
    </recommendedName>
</protein>
<dbReference type="EMBL" id="ML769491">
    <property type="protein sequence ID" value="KAE9397854.1"/>
    <property type="molecule type" value="Genomic_DNA"/>
</dbReference>
<dbReference type="AlphaFoldDB" id="A0A6A4HLA0"/>